<evidence type="ECO:0000256" key="2">
    <source>
        <dbReference type="ARBA" id="ARBA00022741"/>
    </source>
</evidence>
<accession>A0A1I8BYF6</accession>
<feature type="compositionally biased region" description="Polar residues" evidence="4">
    <location>
        <begin position="147"/>
        <end position="157"/>
    </location>
</feature>
<name>A0A1I8BYF6_MELHA</name>
<evidence type="ECO:0000313" key="5">
    <source>
        <dbReference type="Proteomes" id="UP000095281"/>
    </source>
</evidence>
<dbReference type="WBParaSite" id="MhA1_Contig734.frz3.gene21">
    <property type="protein sequence ID" value="MhA1_Contig734.frz3.gene21"/>
    <property type="gene ID" value="MhA1_Contig734.frz3.gene21"/>
</dbReference>
<keyword evidence="3" id="KW-0067">ATP-binding</keyword>
<comment type="similarity">
    <text evidence="1">Belongs to the heat shock protein 70 family.</text>
</comment>
<keyword evidence="5" id="KW-1185">Reference proteome</keyword>
<protein>
    <submittedName>
        <fullName evidence="6">GIY-YIG domain-containing protein</fullName>
    </submittedName>
</protein>
<evidence type="ECO:0000256" key="4">
    <source>
        <dbReference type="SAM" id="MobiDB-lite"/>
    </source>
</evidence>
<dbReference type="Pfam" id="PF00012">
    <property type="entry name" value="HSP70"/>
    <property type="match status" value="1"/>
</dbReference>
<proteinExistence type="inferred from homology"/>
<dbReference type="InterPro" id="IPR013126">
    <property type="entry name" value="Hsp_70_fam"/>
</dbReference>
<feature type="compositionally biased region" description="Polar residues" evidence="4">
    <location>
        <begin position="1"/>
        <end position="11"/>
    </location>
</feature>
<dbReference type="SUPFAM" id="SSF100920">
    <property type="entry name" value="Heat shock protein 70kD (HSP70), peptide-binding domain"/>
    <property type="match status" value="1"/>
</dbReference>
<evidence type="ECO:0000313" key="6">
    <source>
        <dbReference type="WBParaSite" id="MhA1_Contig734.frz3.gene21"/>
    </source>
</evidence>
<feature type="compositionally biased region" description="Basic residues" evidence="4">
    <location>
        <begin position="13"/>
        <end position="27"/>
    </location>
</feature>
<dbReference type="GO" id="GO:0005524">
    <property type="term" value="F:ATP binding"/>
    <property type="evidence" value="ECO:0007669"/>
    <property type="project" value="UniProtKB-KW"/>
</dbReference>
<keyword evidence="2" id="KW-0547">Nucleotide-binding</keyword>
<dbReference type="GO" id="GO:0140662">
    <property type="term" value="F:ATP-dependent protein folding chaperone"/>
    <property type="evidence" value="ECO:0007669"/>
    <property type="project" value="InterPro"/>
</dbReference>
<feature type="compositionally biased region" description="Polar residues" evidence="4">
    <location>
        <begin position="127"/>
        <end position="140"/>
    </location>
</feature>
<dbReference type="AlphaFoldDB" id="A0A1I8BYF6"/>
<feature type="region of interest" description="Disordered" evidence="4">
    <location>
        <begin position="127"/>
        <end position="157"/>
    </location>
</feature>
<evidence type="ECO:0000256" key="3">
    <source>
        <dbReference type="ARBA" id="ARBA00022840"/>
    </source>
</evidence>
<dbReference type="Proteomes" id="UP000095281">
    <property type="component" value="Unplaced"/>
</dbReference>
<reference evidence="6" key="1">
    <citation type="submission" date="2016-11" db="UniProtKB">
        <authorList>
            <consortium name="WormBaseParasite"/>
        </authorList>
    </citation>
    <scope>IDENTIFICATION</scope>
</reference>
<sequence length="301" mass="34691">MRDNQEICSNSRAAKKAKKEFKKRRTEHARLASLAERARKKQEKETDTIQVYERERAGFGLFGDGGVMTKLVERNATIPHETSQTFTTYSDNQPAVTIQECSISTDPGPSTSFDFVLDVFGDKENVDFQNESSQPSTSNFPKFASPKATSTTGLDTYQQQSSKEKEYLCIYCSKTLSKIDYRHFFSKNCRMKEFYMDNNFSHQFNEANNNIRCATKEIENILNEEKGKTKLYLVRKGEMFLDLVYVGVTTTDIRQRFLKHRNTTTFSRYKNIQYSTLFEDMEHSRALLMGVSVTSTSGRNH</sequence>
<feature type="region of interest" description="Disordered" evidence="4">
    <location>
        <begin position="1"/>
        <end position="29"/>
    </location>
</feature>
<evidence type="ECO:0000256" key="1">
    <source>
        <dbReference type="ARBA" id="ARBA00007381"/>
    </source>
</evidence>
<dbReference type="InterPro" id="IPR029047">
    <property type="entry name" value="HSP70_peptide-bd_sf"/>
</dbReference>
<dbReference type="Gene3D" id="2.60.34.10">
    <property type="entry name" value="Substrate Binding Domain Of DNAk, Chain A, domain 1"/>
    <property type="match status" value="1"/>
</dbReference>
<organism evidence="5 6">
    <name type="scientific">Meloidogyne hapla</name>
    <name type="common">Root-knot nematode worm</name>
    <dbReference type="NCBI Taxonomy" id="6305"/>
    <lineage>
        <taxon>Eukaryota</taxon>
        <taxon>Metazoa</taxon>
        <taxon>Ecdysozoa</taxon>
        <taxon>Nematoda</taxon>
        <taxon>Chromadorea</taxon>
        <taxon>Rhabditida</taxon>
        <taxon>Tylenchina</taxon>
        <taxon>Tylenchomorpha</taxon>
        <taxon>Tylenchoidea</taxon>
        <taxon>Meloidogynidae</taxon>
        <taxon>Meloidogyninae</taxon>
        <taxon>Meloidogyne</taxon>
    </lineage>
</organism>